<dbReference type="InterPro" id="IPR000719">
    <property type="entry name" value="Prot_kinase_dom"/>
</dbReference>
<gene>
    <name evidence="3" type="ORF">SPRG_09121</name>
</gene>
<accession>A0A067CFH4</accession>
<dbReference type="STRING" id="695850.A0A067CFH4"/>
<reference evidence="3 4" key="1">
    <citation type="journal article" date="2013" name="PLoS Genet.">
        <title>Distinctive expansion of potential virulence genes in the genome of the oomycete fish pathogen Saprolegnia parasitica.</title>
        <authorList>
            <person name="Jiang R.H."/>
            <person name="de Bruijn I."/>
            <person name="Haas B.J."/>
            <person name="Belmonte R."/>
            <person name="Lobach L."/>
            <person name="Christie J."/>
            <person name="van den Ackerveken G."/>
            <person name="Bottin A."/>
            <person name="Bulone V."/>
            <person name="Diaz-Moreno S.M."/>
            <person name="Dumas B."/>
            <person name="Fan L."/>
            <person name="Gaulin E."/>
            <person name="Govers F."/>
            <person name="Grenville-Briggs L.J."/>
            <person name="Horner N.R."/>
            <person name="Levin J.Z."/>
            <person name="Mammella M."/>
            <person name="Meijer H.J."/>
            <person name="Morris P."/>
            <person name="Nusbaum C."/>
            <person name="Oome S."/>
            <person name="Phillips A.J."/>
            <person name="van Rooyen D."/>
            <person name="Rzeszutek E."/>
            <person name="Saraiva M."/>
            <person name="Secombes C.J."/>
            <person name="Seidl M.F."/>
            <person name="Snel B."/>
            <person name="Stassen J.H."/>
            <person name="Sykes S."/>
            <person name="Tripathy S."/>
            <person name="van den Berg H."/>
            <person name="Vega-Arreguin J.C."/>
            <person name="Wawra S."/>
            <person name="Young S.K."/>
            <person name="Zeng Q."/>
            <person name="Dieguez-Uribeondo J."/>
            <person name="Russ C."/>
            <person name="Tyler B.M."/>
            <person name="van West P."/>
        </authorList>
    </citation>
    <scope>NUCLEOTIDE SEQUENCE [LARGE SCALE GENOMIC DNA]</scope>
    <source>
        <strain evidence="3 4">CBS 223.65</strain>
    </source>
</reference>
<dbReference type="RefSeq" id="XP_012203949.1">
    <property type="nucleotide sequence ID" value="XM_012348559.1"/>
</dbReference>
<dbReference type="OrthoDB" id="4062651at2759"/>
<dbReference type="Gene3D" id="1.10.510.10">
    <property type="entry name" value="Transferase(Phosphotransferase) domain 1"/>
    <property type="match status" value="1"/>
</dbReference>
<keyword evidence="3" id="KW-0808">Transferase</keyword>
<keyword evidence="3" id="KW-0418">Kinase</keyword>
<sequence length="525" mass="57632">MTACNDTLAAFWVDRRACLLSGKPATNASTYCAEPACVRQLTSLQVALQNQCSGVADADIPKVLGARLTPSFCLLACVNVFETLQQSQAACTRSGAKTVAQCSACTSYKLTVPKLVQGCQFNASSASLLATIAGDSSECETSVANASFDSTDANSAIYWVLGALVTCIVVGLGVYRHLKRKNVVKKDLNYYRKQGSQPKKKVPSNLRNLFLDNDVRLDPSMVDYIFEQDQLSQITLKSKGGFGLVFSAYLQTSNGPIRVALKQLLPEKTTDIDQLECFMSEIRLAARLDHVNIVRFVGIAWSSLQDLSMMTEFMARGDLHRFLRHELKQPAGMRTLHWTSENRCNKLSIAANVIDALVYLHSLSIIHRDLKAKNVLLTEDFSAQVTDFGVSRESDEDGDAIMTARVGTSAWIAPEILRGELYTVQADLYSFGVLLAELDTLQTPYSNPDLQPEVEGLSSSQLASKVAQGKIQPAFTSDVPHALHQIAQRCLQYKYTKRPTASQISMEIHALLLKDNARLSGRCPV</sequence>
<dbReference type="InterPro" id="IPR051681">
    <property type="entry name" value="Ser/Thr_Kinases-Pseudokinases"/>
</dbReference>
<proteinExistence type="predicted"/>
<dbReference type="InterPro" id="IPR008271">
    <property type="entry name" value="Ser/Thr_kinase_AS"/>
</dbReference>
<dbReference type="OMA" id="NASTYCA"/>
<feature type="domain" description="Protein kinase" evidence="2">
    <location>
        <begin position="231"/>
        <end position="512"/>
    </location>
</feature>
<evidence type="ECO:0000259" key="2">
    <source>
        <dbReference type="PROSITE" id="PS50011"/>
    </source>
</evidence>
<evidence type="ECO:0000256" key="1">
    <source>
        <dbReference type="SAM" id="Phobius"/>
    </source>
</evidence>
<organism evidence="3 4">
    <name type="scientific">Saprolegnia parasitica (strain CBS 223.65)</name>
    <dbReference type="NCBI Taxonomy" id="695850"/>
    <lineage>
        <taxon>Eukaryota</taxon>
        <taxon>Sar</taxon>
        <taxon>Stramenopiles</taxon>
        <taxon>Oomycota</taxon>
        <taxon>Saprolegniomycetes</taxon>
        <taxon>Saprolegniales</taxon>
        <taxon>Saprolegniaceae</taxon>
        <taxon>Saprolegnia</taxon>
    </lineage>
</organism>
<keyword evidence="4" id="KW-1185">Reference proteome</keyword>
<dbReference type="Proteomes" id="UP000030745">
    <property type="component" value="Unassembled WGS sequence"/>
</dbReference>
<name>A0A067CFH4_SAPPC</name>
<dbReference type="PANTHER" id="PTHR44329:SF214">
    <property type="entry name" value="PROTEIN KINASE DOMAIN-CONTAINING PROTEIN"/>
    <property type="match status" value="1"/>
</dbReference>
<evidence type="ECO:0000313" key="4">
    <source>
        <dbReference type="Proteomes" id="UP000030745"/>
    </source>
</evidence>
<dbReference type="AlphaFoldDB" id="A0A067CFH4"/>
<keyword evidence="1" id="KW-0812">Transmembrane</keyword>
<dbReference type="Pfam" id="PF07714">
    <property type="entry name" value="PK_Tyr_Ser-Thr"/>
    <property type="match status" value="1"/>
</dbReference>
<dbReference type="PROSITE" id="PS00108">
    <property type="entry name" value="PROTEIN_KINASE_ST"/>
    <property type="match status" value="1"/>
</dbReference>
<dbReference type="SMART" id="SM00220">
    <property type="entry name" value="S_TKc"/>
    <property type="match status" value="1"/>
</dbReference>
<protein>
    <submittedName>
        <fullName evidence="3">TKL protein kinase</fullName>
    </submittedName>
</protein>
<feature type="transmembrane region" description="Helical" evidence="1">
    <location>
        <begin position="156"/>
        <end position="175"/>
    </location>
</feature>
<dbReference type="EMBL" id="KK583233">
    <property type="protein sequence ID" value="KDO25291.1"/>
    <property type="molecule type" value="Genomic_DNA"/>
</dbReference>
<keyword evidence="1" id="KW-1133">Transmembrane helix</keyword>
<dbReference type="PROSITE" id="PS50011">
    <property type="entry name" value="PROTEIN_KINASE_DOM"/>
    <property type="match status" value="1"/>
</dbReference>
<dbReference type="VEuPathDB" id="FungiDB:SPRG_09121"/>
<dbReference type="InterPro" id="IPR011009">
    <property type="entry name" value="Kinase-like_dom_sf"/>
</dbReference>
<dbReference type="PRINTS" id="PR00109">
    <property type="entry name" value="TYRKINASE"/>
</dbReference>
<keyword evidence="1" id="KW-0472">Membrane</keyword>
<dbReference type="GO" id="GO:0005524">
    <property type="term" value="F:ATP binding"/>
    <property type="evidence" value="ECO:0007669"/>
    <property type="project" value="InterPro"/>
</dbReference>
<dbReference type="InterPro" id="IPR001245">
    <property type="entry name" value="Ser-Thr/Tyr_kinase_cat_dom"/>
</dbReference>
<dbReference type="SUPFAM" id="SSF56112">
    <property type="entry name" value="Protein kinase-like (PK-like)"/>
    <property type="match status" value="1"/>
</dbReference>
<dbReference type="GeneID" id="24131314"/>
<dbReference type="PANTHER" id="PTHR44329">
    <property type="entry name" value="SERINE/THREONINE-PROTEIN KINASE TNNI3K-RELATED"/>
    <property type="match status" value="1"/>
</dbReference>
<evidence type="ECO:0000313" key="3">
    <source>
        <dbReference type="EMBL" id="KDO25291.1"/>
    </source>
</evidence>
<dbReference type="GO" id="GO:0004674">
    <property type="term" value="F:protein serine/threonine kinase activity"/>
    <property type="evidence" value="ECO:0007669"/>
    <property type="project" value="TreeGrafter"/>
</dbReference>
<dbReference type="KEGG" id="spar:SPRG_09121"/>